<evidence type="ECO:0000256" key="1">
    <source>
        <dbReference type="ARBA" id="ARBA00023015"/>
    </source>
</evidence>
<dbReference type="InterPro" id="IPR000835">
    <property type="entry name" value="HTH_MarR-typ"/>
</dbReference>
<dbReference type="SUPFAM" id="SSF46785">
    <property type="entry name" value="Winged helix' DNA-binding domain"/>
    <property type="match status" value="1"/>
</dbReference>
<proteinExistence type="predicted"/>
<dbReference type="Pfam" id="PF22381">
    <property type="entry name" value="Staph_reg_Sar_Rot"/>
    <property type="match status" value="1"/>
</dbReference>
<dbReference type="SMART" id="SM00347">
    <property type="entry name" value="HTH_MARR"/>
    <property type="match status" value="1"/>
</dbReference>
<evidence type="ECO:0000256" key="3">
    <source>
        <dbReference type="ARBA" id="ARBA00023163"/>
    </source>
</evidence>
<organism evidence="5 6">
    <name type="scientific">Salinicoccus halodurans</name>
    <dbReference type="NCBI Taxonomy" id="407035"/>
    <lineage>
        <taxon>Bacteria</taxon>
        <taxon>Bacillati</taxon>
        <taxon>Bacillota</taxon>
        <taxon>Bacilli</taxon>
        <taxon>Bacillales</taxon>
        <taxon>Staphylococcaceae</taxon>
        <taxon>Salinicoccus</taxon>
    </lineage>
</organism>
<dbReference type="RefSeq" id="WP_052749857.1">
    <property type="nucleotide sequence ID" value="NZ_CP011366.1"/>
</dbReference>
<dbReference type="PANTHER" id="PTHR33164">
    <property type="entry name" value="TRANSCRIPTIONAL REGULATOR, MARR FAMILY"/>
    <property type="match status" value="1"/>
</dbReference>
<dbReference type="InterPro" id="IPR055166">
    <property type="entry name" value="Transc_reg_Sar_Rot_HTH"/>
</dbReference>
<gene>
    <name evidence="5" type="ORF">SAMN05216235_0821</name>
</gene>
<keyword evidence="3" id="KW-0804">Transcription</keyword>
<dbReference type="InterPro" id="IPR039422">
    <property type="entry name" value="MarR/SlyA-like"/>
</dbReference>
<dbReference type="PANTHER" id="PTHR33164:SF43">
    <property type="entry name" value="HTH-TYPE TRANSCRIPTIONAL REPRESSOR YETL"/>
    <property type="match status" value="1"/>
</dbReference>
<reference evidence="5 6" key="1">
    <citation type="submission" date="2016-10" db="EMBL/GenBank/DDBJ databases">
        <authorList>
            <person name="Varghese N."/>
            <person name="Submissions S."/>
        </authorList>
    </citation>
    <scope>NUCLEOTIDE SEQUENCE [LARGE SCALE GENOMIC DNA]</scope>
    <source>
        <strain evidence="5 6">CGMCC 1.6501</strain>
    </source>
</reference>
<evidence type="ECO:0000259" key="4">
    <source>
        <dbReference type="PROSITE" id="PS50995"/>
    </source>
</evidence>
<dbReference type="GO" id="GO:0003700">
    <property type="term" value="F:DNA-binding transcription factor activity"/>
    <property type="evidence" value="ECO:0007669"/>
    <property type="project" value="InterPro"/>
</dbReference>
<evidence type="ECO:0000313" key="5">
    <source>
        <dbReference type="EMBL" id="SFK61289.1"/>
    </source>
</evidence>
<sequence>MNNHNELIHDWMSFSKFHNRTTRALDRILQNKYHLGVNDFYLMVFLNENEEKQLRLSQLQHMVGLSQSALSRLISRLESHEMKLVERAGRAEDRRSVYAKLTVNGQKFISELMDDAGEALHHSLSEKDMKNLRVFIE</sequence>
<dbReference type="EMBL" id="FOTB01000001">
    <property type="protein sequence ID" value="SFK61289.1"/>
    <property type="molecule type" value="Genomic_DNA"/>
</dbReference>
<dbReference type="InterPro" id="IPR036390">
    <property type="entry name" value="WH_DNA-bd_sf"/>
</dbReference>
<keyword evidence="1" id="KW-0805">Transcription regulation</keyword>
<dbReference type="InterPro" id="IPR036388">
    <property type="entry name" value="WH-like_DNA-bd_sf"/>
</dbReference>
<protein>
    <submittedName>
        <fullName evidence="5">DNA-binding transcriptional regulator, MarR family</fullName>
    </submittedName>
</protein>
<evidence type="ECO:0000313" key="6">
    <source>
        <dbReference type="Proteomes" id="UP000183090"/>
    </source>
</evidence>
<name>A0AA94KV94_9STAP</name>
<dbReference type="GO" id="GO:0003677">
    <property type="term" value="F:DNA binding"/>
    <property type="evidence" value="ECO:0007669"/>
    <property type="project" value="UniProtKB-KW"/>
</dbReference>
<dbReference type="GO" id="GO:0006950">
    <property type="term" value="P:response to stress"/>
    <property type="evidence" value="ECO:0007669"/>
    <property type="project" value="TreeGrafter"/>
</dbReference>
<dbReference type="AlphaFoldDB" id="A0AA94KV94"/>
<dbReference type="Proteomes" id="UP000183090">
    <property type="component" value="Unassembled WGS sequence"/>
</dbReference>
<accession>A0AA94KV94</accession>
<feature type="domain" description="HTH marR-type" evidence="4">
    <location>
        <begin position="4"/>
        <end position="137"/>
    </location>
</feature>
<dbReference type="Gene3D" id="1.10.10.10">
    <property type="entry name" value="Winged helix-like DNA-binding domain superfamily/Winged helix DNA-binding domain"/>
    <property type="match status" value="1"/>
</dbReference>
<comment type="caution">
    <text evidence="5">The sequence shown here is derived from an EMBL/GenBank/DDBJ whole genome shotgun (WGS) entry which is preliminary data.</text>
</comment>
<evidence type="ECO:0000256" key="2">
    <source>
        <dbReference type="ARBA" id="ARBA00023125"/>
    </source>
</evidence>
<keyword evidence="2 5" id="KW-0238">DNA-binding</keyword>
<dbReference type="PROSITE" id="PS50995">
    <property type="entry name" value="HTH_MARR_2"/>
    <property type="match status" value="1"/>
</dbReference>